<accession>A0A2U8UNL5</accession>
<protein>
    <submittedName>
        <fullName evidence="1">Uncharacterized protein</fullName>
    </submittedName>
</protein>
<proteinExistence type="predicted"/>
<dbReference type="KEGG" id="vg:80019320"/>
<dbReference type="RefSeq" id="YP_010754722.1">
    <property type="nucleotide sequence ID" value="NC_073462.1"/>
</dbReference>
<sequence>MGDEFGWCQGWRFALCDYLTSVWGEDVPEFRQGAHGPEEDAYEYQALEDMQPSPGECWYALRILDRYRVWLGLAGKDY</sequence>
<reference evidence="2" key="1">
    <citation type="submission" date="2018-04" db="EMBL/GenBank/DDBJ databases">
        <authorList>
            <person name="Go L.Y."/>
            <person name="Mitchell J.A."/>
        </authorList>
    </citation>
    <scope>NUCLEOTIDE SEQUENCE [LARGE SCALE GENOMIC DNA]</scope>
</reference>
<keyword evidence="2" id="KW-1185">Reference proteome</keyword>
<gene>
    <name evidence="1" type="primary">100</name>
    <name evidence="1" type="ORF">SEA_IBANTIK_100</name>
</gene>
<dbReference type="EMBL" id="MH155870">
    <property type="protein sequence ID" value="AWN05329.1"/>
    <property type="molecule type" value="Genomic_DNA"/>
</dbReference>
<name>A0A2U8UNL5_9CAUD</name>
<organism evidence="1 2">
    <name type="scientific">Streptomyces phage Ibantik</name>
    <dbReference type="NCBI Taxonomy" id="2182397"/>
    <lineage>
        <taxon>Viruses</taxon>
        <taxon>Duplodnaviria</taxon>
        <taxon>Heunggongvirae</taxon>
        <taxon>Uroviricota</taxon>
        <taxon>Caudoviricetes</taxon>
        <taxon>Ibantikvirus</taxon>
        <taxon>Ibantikvirus ibantik</taxon>
    </lineage>
</organism>
<evidence type="ECO:0000313" key="2">
    <source>
        <dbReference type="Proteomes" id="UP000247188"/>
    </source>
</evidence>
<evidence type="ECO:0000313" key="1">
    <source>
        <dbReference type="EMBL" id="AWN05329.1"/>
    </source>
</evidence>
<dbReference type="Proteomes" id="UP000247188">
    <property type="component" value="Segment"/>
</dbReference>
<dbReference type="GeneID" id="80019320"/>